<keyword evidence="6 8" id="KW-1133">Transmembrane helix</keyword>
<comment type="similarity">
    <text evidence="2">Belongs to the MreD family.</text>
</comment>
<sequence length="175" mass="19745">MRSLRKFTLALWLFVALVLNGSLSMYLHPFFNVGVNQLMPIGMMLIALFDDTNSKELWLAIGAGVISDIYFFGVLGLYSVCLPCVCWLLQKVARFFPEVFWVRLIAVLLGTILINSYNWLVLNLMGISNISVSALLGSFLPTIGWSLVFAVVTYKIWGSLADNFPFMVKLENYQN</sequence>
<evidence type="ECO:0000256" key="3">
    <source>
        <dbReference type="ARBA" id="ARBA00022475"/>
    </source>
</evidence>
<organism evidence="9 10">
    <name type="scientific">Lactobacillus panisapium</name>
    <dbReference type="NCBI Taxonomy" id="2012495"/>
    <lineage>
        <taxon>Bacteria</taxon>
        <taxon>Bacillati</taxon>
        <taxon>Bacillota</taxon>
        <taxon>Bacilli</taxon>
        <taxon>Lactobacillales</taxon>
        <taxon>Lactobacillaceae</taxon>
        <taxon>Lactobacillus</taxon>
    </lineage>
</organism>
<comment type="subcellular location">
    <subcellularLocation>
        <location evidence="1">Cell membrane</location>
        <topology evidence="1">Multi-pass membrane protein</topology>
    </subcellularLocation>
</comment>
<keyword evidence="10" id="KW-1185">Reference proteome</keyword>
<proteinExistence type="inferred from homology"/>
<evidence type="ECO:0000256" key="2">
    <source>
        <dbReference type="ARBA" id="ARBA00007776"/>
    </source>
</evidence>
<keyword evidence="7 8" id="KW-0472">Membrane</keyword>
<dbReference type="NCBIfam" id="TIGR03426">
    <property type="entry name" value="shape_MreD"/>
    <property type="match status" value="1"/>
</dbReference>
<reference evidence="9 10" key="1">
    <citation type="submission" date="2020-01" db="EMBL/GenBank/DDBJ databases">
        <title>Vast differences in strain-level diversity in the gut microbiota of two closely related honey bee species.</title>
        <authorList>
            <person name="Ellegaard K.M."/>
            <person name="Suenami S."/>
            <person name="Miyazaki R."/>
            <person name="Engel P."/>
        </authorList>
    </citation>
    <scope>NUCLEOTIDE SEQUENCE [LARGE SCALE GENOMIC DNA]</scope>
    <source>
        <strain evidence="9 10">ESL0416</strain>
    </source>
</reference>
<keyword evidence="4 8" id="KW-0812">Transmembrane</keyword>
<feature type="transmembrane region" description="Helical" evidence="8">
    <location>
        <begin position="134"/>
        <end position="157"/>
    </location>
</feature>
<evidence type="ECO:0000256" key="5">
    <source>
        <dbReference type="ARBA" id="ARBA00022960"/>
    </source>
</evidence>
<dbReference type="InterPro" id="IPR007227">
    <property type="entry name" value="Cell_shape_determining_MreD"/>
</dbReference>
<gene>
    <name evidence="9" type="primary">mreD</name>
    <name evidence="9" type="ORF">GYM71_04460</name>
</gene>
<protein>
    <submittedName>
        <fullName evidence="9">Rod shape-determining protein MreD</fullName>
    </submittedName>
</protein>
<evidence type="ECO:0000256" key="6">
    <source>
        <dbReference type="ARBA" id="ARBA00022989"/>
    </source>
</evidence>
<dbReference type="Proteomes" id="UP000826550">
    <property type="component" value="Chromosome"/>
</dbReference>
<evidence type="ECO:0000256" key="1">
    <source>
        <dbReference type="ARBA" id="ARBA00004651"/>
    </source>
</evidence>
<evidence type="ECO:0000256" key="4">
    <source>
        <dbReference type="ARBA" id="ARBA00022692"/>
    </source>
</evidence>
<feature type="transmembrane region" description="Helical" evidence="8">
    <location>
        <begin position="100"/>
        <end position="122"/>
    </location>
</feature>
<dbReference type="RefSeq" id="WP_220221072.1">
    <property type="nucleotide sequence ID" value="NZ_CP048268.1"/>
</dbReference>
<evidence type="ECO:0000256" key="7">
    <source>
        <dbReference type="ARBA" id="ARBA00023136"/>
    </source>
</evidence>
<feature type="transmembrane region" description="Helical" evidence="8">
    <location>
        <begin position="57"/>
        <end position="80"/>
    </location>
</feature>
<name>A0ABX8W5E5_9LACO</name>
<keyword evidence="3" id="KW-1003">Cell membrane</keyword>
<keyword evidence="5" id="KW-0133">Cell shape</keyword>
<dbReference type="EMBL" id="CP048268">
    <property type="protein sequence ID" value="QYN52702.1"/>
    <property type="molecule type" value="Genomic_DNA"/>
</dbReference>
<evidence type="ECO:0000313" key="10">
    <source>
        <dbReference type="Proteomes" id="UP000826550"/>
    </source>
</evidence>
<accession>A0ABX8W5E5</accession>
<evidence type="ECO:0000256" key="8">
    <source>
        <dbReference type="SAM" id="Phobius"/>
    </source>
</evidence>
<evidence type="ECO:0000313" key="9">
    <source>
        <dbReference type="EMBL" id="QYN52702.1"/>
    </source>
</evidence>